<evidence type="ECO:0000256" key="8">
    <source>
        <dbReference type="RuleBase" id="RU003560"/>
    </source>
</evidence>
<keyword evidence="5 9" id="KW-0032">Aminotransferase</keyword>
<comment type="cofactor">
    <cofactor evidence="1">
        <name>pyridoxal 5'-phosphate</name>
        <dbReference type="ChEBI" id="CHEBI:597326"/>
    </cofactor>
</comment>
<dbReference type="EMBL" id="FNNH01000010">
    <property type="protein sequence ID" value="SDW40671.1"/>
    <property type="molecule type" value="Genomic_DNA"/>
</dbReference>
<dbReference type="InterPro" id="IPR015422">
    <property type="entry name" value="PyrdxlP-dep_Trfase_small"/>
</dbReference>
<dbReference type="EMBL" id="CP011451">
    <property type="protein sequence ID" value="AKH36688.1"/>
    <property type="molecule type" value="Genomic_DNA"/>
</dbReference>
<evidence type="ECO:0000256" key="2">
    <source>
        <dbReference type="ARBA" id="ARBA00004946"/>
    </source>
</evidence>
<comment type="catalytic activity">
    <reaction evidence="7">
        <text>L-2,4-diaminobutanoate + 2-oxoglutarate = L-aspartate 4-semialdehyde + L-glutamate</text>
        <dbReference type="Rhea" id="RHEA:11160"/>
        <dbReference type="ChEBI" id="CHEBI:16810"/>
        <dbReference type="ChEBI" id="CHEBI:29985"/>
        <dbReference type="ChEBI" id="CHEBI:58761"/>
        <dbReference type="ChEBI" id="CHEBI:537519"/>
        <dbReference type="EC" id="2.6.1.76"/>
    </reaction>
</comment>
<evidence type="ECO:0000256" key="3">
    <source>
        <dbReference type="ARBA" id="ARBA00013155"/>
    </source>
</evidence>
<dbReference type="SUPFAM" id="SSF53383">
    <property type="entry name" value="PLP-dependent transferases"/>
    <property type="match status" value="1"/>
</dbReference>
<dbReference type="PROSITE" id="PS00600">
    <property type="entry name" value="AA_TRANSFER_CLASS_3"/>
    <property type="match status" value="1"/>
</dbReference>
<evidence type="ECO:0000256" key="1">
    <source>
        <dbReference type="ARBA" id="ARBA00001933"/>
    </source>
</evidence>
<evidence type="ECO:0000256" key="6">
    <source>
        <dbReference type="ARBA" id="ARBA00022898"/>
    </source>
</evidence>
<comment type="pathway">
    <text evidence="2">Amine and polyamine biosynthesis; ectoine biosynthesis; L-ectoine from L-aspartate 4-semialdehyde: step 1/3.</text>
</comment>
<evidence type="ECO:0000256" key="4">
    <source>
        <dbReference type="ARBA" id="ARBA00014798"/>
    </source>
</evidence>
<keyword evidence="12" id="KW-1185">Reference proteome</keyword>
<evidence type="ECO:0000313" key="13">
    <source>
        <dbReference type="Proteomes" id="UP000183454"/>
    </source>
</evidence>
<dbReference type="EC" id="2.6.1.76" evidence="3"/>
<reference evidence="9 12" key="2">
    <citation type="journal article" date="2016" name="Genome Announc.">
        <title>Genome Sequence of Nitrosomonas communis Strain Nm2, a Mesophilic Ammonia-Oxidizing Bacterium Isolated from Mediterranean Soil.</title>
        <authorList>
            <person name="Kozlowski J.A."/>
            <person name="Kits K.D."/>
            <person name="Stein L.Y."/>
        </authorList>
    </citation>
    <scope>NUCLEOTIDE SEQUENCE [LARGE SCALE GENOMIC DNA]</scope>
    <source>
        <strain evidence="9 12">Nm2</strain>
    </source>
</reference>
<dbReference type="InterPro" id="IPR015421">
    <property type="entry name" value="PyrdxlP-dep_Trfase_major"/>
</dbReference>
<dbReference type="Gene3D" id="3.40.640.10">
    <property type="entry name" value="Type I PLP-dependent aspartate aminotransferase-like (Major domain)"/>
    <property type="match status" value="1"/>
</dbReference>
<dbReference type="EMBL" id="VNHT01000035">
    <property type="protein sequence ID" value="TYP85855.1"/>
    <property type="molecule type" value="Genomic_DNA"/>
</dbReference>
<dbReference type="InterPro" id="IPR015424">
    <property type="entry name" value="PyrdxlP-dep_Trfase"/>
</dbReference>
<dbReference type="GO" id="GO:0045303">
    <property type="term" value="F:diaminobutyrate-2-oxoglutarate transaminase activity"/>
    <property type="evidence" value="ECO:0007669"/>
    <property type="project" value="UniProtKB-EC"/>
</dbReference>
<dbReference type="PATRIC" id="fig|44574.3.peg.206"/>
<dbReference type="InterPro" id="IPR049704">
    <property type="entry name" value="Aminotrans_3_PPA_site"/>
</dbReference>
<evidence type="ECO:0000313" key="11">
    <source>
        <dbReference type="EMBL" id="TYP85855.1"/>
    </source>
</evidence>
<dbReference type="OrthoDB" id="3398487at2"/>
<keyword evidence="9" id="KW-0808">Transferase</keyword>
<dbReference type="Pfam" id="PF00202">
    <property type="entry name" value="Aminotran_3"/>
    <property type="match status" value="1"/>
</dbReference>
<sequence>MNIQELIRQRGRENFTLHDLYLNSQMVKVLKTIGFDRHYVKAEGAYLFDDQDNRYLDLLSGFGVFSLGRNHPQIVQALKDVLSADLPNLVQLDVSLLSGILAEKLVAISPEGLDRVFFANSGTETVEAAIKFSRYATGKSKIIYCRGGYHGLSLGSLSATGDTHYKQGFGPLVPDFIEVPFGDLAALERALSQKDVAAFITEPIQGHGVWIPDDHYLPQAAELTRRHEALFIADEVQTGLGRTGKWWAVEHWSITPDILCMAKALSGGFIPVGALVCKEWIFDRVFNRMDRAVVHGSTFGKSNLAMAAGLATLEVLKSENLIEKSAQSGQAIIDALQPLVGEYECLKEIRGKGMMIALEFTEPHSLSLRMSWKMLEATNKGLFSQMITVPLFSRHRILSQVAGHGMNIVKFIPPLILTESDIKWIIDATKSVIHDAHRGPAAVWDLGKTLATKALRRKVST</sequence>
<reference evidence="11 14" key="4">
    <citation type="submission" date="2019-07" db="EMBL/GenBank/DDBJ databases">
        <title>Active sludge and wastewater microbial communities from Klosterneuburg, Austria.</title>
        <authorList>
            <person name="Wagner M."/>
        </authorList>
    </citation>
    <scope>NUCLEOTIDE SEQUENCE [LARGE SCALE GENOMIC DNA]</scope>
    <source>
        <strain evidence="11 14">Nm2</strain>
    </source>
</reference>
<evidence type="ECO:0000256" key="7">
    <source>
        <dbReference type="ARBA" id="ARBA00049111"/>
    </source>
</evidence>
<dbReference type="PANTHER" id="PTHR11986:SF121">
    <property type="entry name" value="BLR3010 PROTEIN"/>
    <property type="match status" value="1"/>
</dbReference>
<dbReference type="InterPro" id="IPR050103">
    <property type="entry name" value="Class-III_PLP-dep_AT"/>
</dbReference>
<accession>A0A0F7KC23</accession>
<protein>
    <recommendedName>
        <fullName evidence="4">Diaminobutyrate--2-oxoglutarate transaminase</fullName>
        <ecNumber evidence="3">2.6.1.76</ecNumber>
    </recommendedName>
</protein>
<dbReference type="CDD" id="cd00610">
    <property type="entry name" value="OAT_like"/>
    <property type="match status" value="1"/>
</dbReference>
<evidence type="ECO:0000313" key="12">
    <source>
        <dbReference type="Proteomes" id="UP000034156"/>
    </source>
</evidence>
<reference evidence="10 13" key="3">
    <citation type="submission" date="2016-10" db="EMBL/GenBank/DDBJ databases">
        <authorList>
            <person name="de Groot N.N."/>
        </authorList>
    </citation>
    <scope>NUCLEOTIDE SEQUENCE [LARGE SCALE GENOMIC DNA]</scope>
    <source>
        <strain evidence="10 13">Nm110</strain>
    </source>
</reference>
<dbReference type="AlphaFoldDB" id="A0A0F7KC23"/>
<dbReference type="GO" id="GO:0030170">
    <property type="term" value="F:pyridoxal phosphate binding"/>
    <property type="evidence" value="ECO:0007669"/>
    <property type="project" value="InterPro"/>
</dbReference>
<evidence type="ECO:0000313" key="10">
    <source>
        <dbReference type="EMBL" id="SDW40671.1"/>
    </source>
</evidence>
<dbReference type="Proteomes" id="UP000034156">
    <property type="component" value="Chromosome"/>
</dbReference>
<comment type="similarity">
    <text evidence="8">Belongs to the class-III pyridoxal-phosphate-dependent aminotransferase family.</text>
</comment>
<evidence type="ECO:0000256" key="5">
    <source>
        <dbReference type="ARBA" id="ARBA00022576"/>
    </source>
</evidence>
<gene>
    <name evidence="9" type="ORF">AAW31_00845</name>
    <name evidence="11" type="ORF">BCL69_103532</name>
    <name evidence="10" type="ORF">SAMN05421882_101042</name>
</gene>
<dbReference type="RefSeq" id="WP_046848791.1">
    <property type="nucleotide sequence ID" value="NZ_CBDIPD010000091.1"/>
</dbReference>
<keyword evidence="6 8" id="KW-0663">Pyridoxal phosphate</keyword>
<proteinExistence type="inferred from homology"/>
<dbReference type="InterPro" id="IPR005814">
    <property type="entry name" value="Aminotrans_3"/>
</dbReference>
<dbReference type="GO" id="GO:0042802">
    <property type="term" value="F:identical protein binding"/>
    <property type="evidence" value="ECO:0007669"/>
    <property type="project" value="TreeGrafter"/>
</dbReference>
<evidence type="ECO:0000313" key="9">
    <source>
        <dbReference type="EMBL" id="AKH36688.1"/>
    </source>
</evidence>
<dbReference type="Gene3D" id="3.90.1150.10">
    <property type="entry name" value="Aspartate Aminotransferase, domain 1"/>
    <property type="match status" value="1"/>
</dbReference>
<dbReference type="PANTHER" id="PTHR11986">
    <property type="entry name" value="AMINOTRANSFERASE CLASS III"/>
    <property type="match status" value="1"/>
</dbReference>
<organism evidence="9 12">
    <name type="scientific">Nitrosomonas communis</name>
    <dbReference type="NCBI Taxonomy" id="44574"/>
    <lineage>
        <taxon>Bacteria</taxon>
        <taxon>Pseudomonadati</taxon>
        <taxon>Pseudomonadota</taxon>
        <taxon>Betaproteobacteria</taxon>
        <taxon>Nitrosomonadales</taxon>
        <taxon>Nitrosomonadaceae</taxon>
        <taxon>Nitrosomonas</taxon>
    </lineage>
</organism>
<reference evidence="12" key="1">
    <citation type="submission" date="2015-05" db="EMBL/GenBank/DDBJ databases">
        <title>Draft genome of Nitrosomonas communis strain Nm2.</title>
        <authorList>
            <person name="Kozlowski J.A."/>
            <person name="Kits K.D."/>
            <person name="Stein L.Y."/>
        </authorList>
    </citation>
    <scope>NUCLEOTIDE SEQUENCE [LARGE SCALE GENOMIC DNA]</scope>
    <source>
        <strain evidence="12">Nm2</strain>
    </source>
</reference>
<dbReference type="Proteomes" id="UP000324176">
    <property type="component" value="Unassembled WGS sequence"/>
</dbReference>
<dbReference type="Proteomes" id="UP000183454">
    <property type="component" value="Unassembled WGS sequence"/>
</dbReference>
<evidence type="ECO:0000313" key="14">
    <source>
        <dbReference type="Proteomes" id="UP000324176"/>
    </source>
</evidence>
<dbReference type="FunFam" id="3.40.640.10:FF:000004">
    <property type="entry name" value="Acetylornithine aminotransferase"/>
    <property type="match status" value="1"/>
</dbReference>
<dbReference type="KEGG" id="nco:AAW31_00845"/>
<name>A0A0F7KC23_9PROT</name>